<dbReference type="InterPro" id="IPR045344">
    <property type="entry name" value="C-JID"/>
</dbReference>
<dbReference type="EMBL" id="AM465112">
    <property type="protein sequence ID" value="CAN68108.1"/>
    <property type="molecule type" value="Genomic_DNA"/>
</dbReference>
<keyword evidence="10" id="KW-0539">Nucleus</keyword>
<dbReference type="InterPro" id="IPR035897">
    <property type="entry name" value="Toll_tir_struct_dom_sf"/>
</dbReference>
<feature type="region of interest" description="Disordered" evidence="13">
    <location>
        <begin position="1204"/>
        <end position="1236"/>
    </location>
</feature>
<dbReference type="InterPro" id="IPR058546">
    <property type="entry name" value="RPS4B/Roq1-like_LRR"/>
</dbReference>
<keyword evidence="8" id="KW-0611">Plant defense</keyword>
<sequence length="1236" mass="139682">MASSSTILSVPSSSSPHRWKYDVFLSFRGEDTRQSFTAHLHSALSQKGINTFKDSLLPRGEKISPALLQAIEESRFSIIVLSENYASSSWCLEELTKILECVEEGGHTALPVFHNVDPSNVRKQEGSFAKAFAKHEQVYKDKMEQVVKWRDALTEAATIAGWDTRNRDESEVIEQIVTRILNEPIDAFSSNMDALVGMDSRMEDLLSRLCIGSDDVRFVGIWGMAGIGKTTIAEAIYDRIYTKFDGCCFLKNDIYKARLRPKRVLIVLDDVVHRQQLEALAGNHDWFGSGSRIIITTREKRLLIEQEVDEIYKVEKLEYDEALKLFCQYAFRYKHPTEDFMQLCHHAVDYTGGLPLALKVLGSCLYRKSIHEWKSELDKLNQFPNKEVLNVLKTSFDGLDDNEKNMFLDIAFFYKGEDKDFVIEVLDNFFPVSEIGNLVDKSLITISDNKLYMHDLLQEMGWEIVRQESIKDPGKRSRLRVHEDIHDVLTTNKGTEAVEGMVFDLSASKELNLSVDAFAKMNKLRLLRFYNCQFYGSSEYLSEEELIASTRDAWRWMGYDNSPYNDSKLHLSRDFKFPSNNLRSLHWHGYPLKSLPSIFHPKKLVELNMCYSLLKQLWEGKKAFEKLKFIKLSHSQHLTKTPDFSAAPKLRRIILNGCTSLVKLHPSIGALKELIFLNLEGCSKLEKFPEVVQGNLEDLSGISLEGTAIRELPSSIGGLNRLVLLNLRNCKKLASLPQSICELISLQTLTLSGCSKLKKLPDDLGRLQCLVELHVDGTGIKEVPSSINLLTNLQELSLAGCKGWESKSWNLAFSFGSWPTLEPLRLPRLSGLYSLKILNLSDCNLLEGALPIDLSSLSSLEMLDLSRNSFITIPANLSGLSRLHVLMLPYCKSLQSLPELPSSIRYLNAEACTSLETFSCSPSACTSKRYGGLRLEFSNCFRLMENEHSRLHVLMLPYCKSLQSLPELPSSIRYLNAEACTSLETFSCSPSACTSKRYGGLRLEFSNCFRLMENEHNDSVKHILLGIQLLASIPKFLQPFLGGFIDGPHNLYDAIVPGSRIPEWFVDQSTGSSVTVELPPHWYNTKLMGMAVCAVIGATGVIDPTIEEWRPQIYFKCSSVIYQGDDAIMSRSMKDDHTWFRYLSLCWLHGRTPPFGKSRGSMVVSFGSWEEKLEVKKCGVRLVYEGEEKDSHCSFPCGAMLPEEREETDSECSFPGEGDESDSGSEDLRQSNSDSE</sequence>
<dbReference type="Gene3D" id="3.80.10.10">
    <property type="entry name" value="Ribonuclease Inhibitor"/>
    <property type="match status" value="2"/>
</dbReference>
<evidence type="ECO:0000256" key="12">
    <source>
        <dbReference type="ARBA" id="ARBA00061488"/>
    </source>
</evidence>
<dbReference type="GO" id="GO:0050832">
    <property type="term" value="P:defense response to fungus"/>
    <property type="evidence" value="ECO:0007669"/>
    <property type="project" value="UniProtKB-ARBA"/>
</dbReference>
<evidence type="ECO:0000256" key="11">
    <source>
        <dbReference type="ARBA" id="ARBA00047304"/>
    </source>
</evidence>
<evidence type="ECO:0000256" key="4">
    <source>
        <dbReference type="ARBA" id="ARBA00022490"/>
    </source>
</evidence>
<dbReference type="InterPro" id="IPR042197">
    <property type="entry name" value="Apaf_helical"/>
</dbReference>
<dbReference type="FunFam" id="3.40.50.10140:FF:000007">
    <property type="entry name" value="Disease resistance protein (TIR-NBS-LRR class)"/>
    <property type="match status" value="1"/>
</dbReference>
<reference evidence="15" key="1">
    <citation type="journal article" date="2007" name="PLoS ONE">
        <title>The first genome sequence of an elite grapevine cultivar (Pinot noir Vitis vinifera L.): coping with a highly heterozygous genome.</title>
        <authorList>
            <person name="Velasco R."/>
            <person name="Zharkikh A."/>
            <person name="Troggio M."/>
            <person name="Cartwright D.A."/>
            <person name="Cestaro A."/>
            <person name="Pruss D."/>
            <person name="Pindo M."/>
            <person name="FitzGerald L.M."/>
            <person name="Vezzulli S."/>
            <person name="Reid J."/>
            <person name="Malacarne G."/>
            <person name="Iliev D."/>
            <person name="Coppola G."/>
            <person name="Wardell B."/>
            <person name="Micheletti D."/>
            <person name="Macalma T."/>
            <person name="Facci M."/>
            <person name="Mitchell J.T."/>
            <person name="Perazzolli M."/>
            <person name="Eldredge G."/>
            <person name="Gatto P."/>
            <person name="Oyzerski R."/>
            <person name="Moretto M."/>
            <person name="Gutin N."/>
            <person name="Stefanini M."/>
            <person name="Chen Y."/>
            <person name="Segala C."/>
            <person name="Davenport C."/>
            <person name="Dematte L."/>
            <person name="Mraz A."/>
            <person name="Battilana J."/>
            <person name="Stormo K."/>
            <person name="Costa F."/>
            <person name="Tao Q."/>
            <person name="Si-Ammour A."/>
            <person name="Harkins T."/>
            <person name="Lackey A."/>
            <person name="Perbost C."/>
            <person name="Taillon B."/>
            <person name="Stella A."/>
            <person name="Solovyev V."/>
            <person name="Fawcett J.A."/>
            <person name="Sterck L."/>
            <person name="Vandepoele K."/>
            <person name="Grando S.M."/>
            <person name="Toppo S."/>
            <person name="Moser C."/>
            <person name="Lanchbury J."/>
            <person name="Bogden R."/>
            <person name="Skolnick M."/>
            <person name="Sgaramella V."/>
            <person name="Bhatnagar S.K."/>
            <person name="Fontana P."/>
            <person name="Gutin A."/>
            <person name="Van de Peer Y."/>
            <person name="Salamini F."/>
            <person name="Viola R."/>
        </authorList>
    </citation>
    <scope>NUCLEOTIDE SEQUENCE</scope>
</reference>
<dbReference type="GO" id="GO:0005737">
    <property type="term" value="C:cytoplasm"/>
    <property type="evidence" value="ECO:0007669"/>
    <property type="project" value="UniProtKB-SubCell"/>
</dbReference>
<dbReference type="InterPro" id="IPR032675">
    <property type="entry name" value="LRR_dom_sf"/>
</dbReference>
<dbReference type="Pfam" id="PF23286">
    <property type="entry name" value="LRR_13"/>
    <property type="match status" value="1"/>
</dbReference>
<evidence type="ECO:0000259" key="14">
    <source>
        <dbReference type="PROSITE" id="PS50104"/>
    </source>
</evidence>
<dbReference type="SMART" id="SM00255">
    <property type="entry name" value="TIR"/>
    <property type="match status" value="1"/>
</dbReference>
<dbReference type="Pfam" id="PF23598">
    <property type="entry name" value="LRR_14"/>
    <property type="match status" value="1"/>
</dbReference>
<dbReference type="EC" id="3.2.2.6" evidence="3"/>
<feature type="domain" description="TIR" evidence="14">
    <location>
        <begin position="19"/>
        <end position="184"/>
    </location>
</feature>
<dbReference type="InterPro" id="IPR000157">
    <property type="entry name" value="TIR_dom"/>
</dbReference>
<evidence type="ECO:0000256" key="9">
    <source>
        <dbReference type="ARBA" id="ARBA00023027"/>
    </source>
</evidence>
<dbReference type="Gene3D" id="1.10.8.430">
    <property type="entry name" value="Helical domain of apoptotic protease-activating factors"/>
    <property type="match status" value="1"/>
</dbReference>
<dbReference type="InterPro" id="IPR027417">
    <property type="entry name" value="P-loop_NTPase"/>
</dbReference>
<dbReference type="Pfam" id="PF20160">
    <property type="entry name" value="C-JID"/>
    <property type="match status" value="1"/>
</dbReference>
<evidence type="ECO:0000256" key="1">
    <source>
        <dbReference type="ARBA" id="ARBA00004123"/>
    </source>
</evidence>
<comment type="subcellular location">
    <subcellularLocation>
        <location evidence="2">Cytoplasm</location>
    </subcellularLocation>
    <subcellularLocation>
        <location evidence="1">Nucleus</location>
    </subcellularLocation>
</comment>
<dbReference type="GO" id="GO:0043531">
    <property type="term" value="F:ADP binding"/>
    <property type="evidence" value="ECO:0007669"/>
    <property type="project" value="InterPro"/>
</dbReference>
<dbReference type="InterPro" id="IPR011713">
    <property type="entry name" value="Leu-rich_rpt_3"/>
</dbReference>
<dbReference type="PROSITE" id="PS50104">
    <property type="entry name" value="TIR"/>
    <property type="match status" value="1"/>
</dbReference>
<name>A5BMX9_VITVI</name>
<gene>
    <name evidence="15" type="ORF">VITISV_013549</name>
</gene>
<keyword evidence="6" id="KW-0677">Repeat</keyword>
<evidence type="ECO:0000256" key="10">
    <source>
        <dbReference type="ARBA" id="ARBA00023242"/>
    </source>
</evidence>
<keyword evidence="9" id="KW-0520">NAD</keyword>
<keyword evidence="4" id="KW-0963">Cytoplasm</keyword>
<proteinExistence type="inferred from homology"/>
<dbReference type="Pfam" id="PF00931">
    <property type="entry name" value="NB-ARC"/>
    <property type="match status" value="2"/>
</dbReference>
<dbReference type="Pfam" id="PF23282">
    <property type="entry name" value="WHD_ROQ1"/>
    <property type="match status" value="1"/>
</dbReference>
<comment type="catalytic activity">
    <reaction evidence="11">
        <text>NAD(+) + H2O = ADP-D-ribose + nicotinamide + H(+)</text>
        <dbReference type="Rhea" id="RHEA:16301"/>
        <dbReference type="ChEBI" id="CHEBI:15377"/>
        <dbReference type="ChEBI" id="CHEBI:15378"/>
        <dbReference type="ChEBI" id="CHEBI:17154"/>
        <dbReference type="ChEBI" id="CHEBI:57540"/>
        <dbReference type="ChEBI" id="CHEBI:57967"/>
        <dbReference type="EC" id="3.2.2.6"/>
    </reaction>
    <physiologicalReaction direction="left-to-right" evidence="11">
        <dbReference type="Rhea" id="RHEA:16302"/>
    </physiologicalReaction>
</comment>
<dbReference type="GO" id="GO:0061809">
    <property type="term" value="F:NAD+ nucleosidase activity, cyclic ADP-ribose generating"/>
    <property type="evidence" value="ECO:0007669"/>
    <property type="project" value="UniProtKB-EC"/>
</dbReference>
<dbReference type="FunFam" id="1.10.8.430:FF:000002">
    <property type="entry name" value="Disease resistance protein (TIR-NBS-LRR class)"/>
    <property type="match status" value="1"/>
</dbReference>
<dbReference type="SUPFAM" id="SSF52200">
    <property type="entry name" value="Toll/Interleukin receptor TIR domain"/>
    <property type="match status" value="1"/>
</dbReference>
<keyword evidence="5" id="KW-0433">Leucine-rich repeat</keyword>
<dbReference type="InterPro" id="IPR003591">
    <property type="entry name" value="Leu-rich_rpt_typical-subtyp"/>
</dbReference>
<dbReference type="InterPro" id="IPR058192">
    <property type="entry name" value="WHD_ROQ1-like"/>
</dbReference>
<dbReference type="GO" id="GO:0007165">
    <property type="term" value="P:signal transduction"/>
    <property type="evidence" value="ECO:0007669"/>
    <property type="project" value="InterPro"/>
</dbReference>
<dbReference type="SMART" id="SM00369">
    <property type="entry name" value="LRR_TYP"/>
    <property type="match status" value="3"/>
</dbReference>
<dbReference type="AlphaFoldDB" id="A5BMX9"/>
<keyword evidence="7" id="KW-0378">Hydrolase</keyword>
<dbReference type="Gene3D" id="3.40.50.10140">
    <property type="entry name" value="Toll/interleukin-1 receptor homology (TIR) domain"/>
    <property type="match status" value="1"/>
</dbReference>
<evidence type="ECO:0000313" key="15">
    <source>
        <dbReference type="EMBL" id="CAN68108.1"/>
    </source>
</evidence>
<evidence type="ECO:0000256" key="7">
    <source>
        <dbReference type="ARBA" id="ARBA00022801"/>
    </source>
</evidence>
<dbReference type="Pfam" id="PF01582">
    <property type="entry name" value="TIR"/>
    <property type="match status" value="1"/>
</dbReference>
<comment type="similarity">
    <text evidence="12">Belongs to the disease resistance TIR-NB-LRR family.</text>
</comment>
<accession>A5BMX9</accession>
<evidence type="ECO:0000256" key="6">
    <source>
        <dbReference type="ARBA" id="ARBA00022737"/>
    </source>
</evidence>
<dbReference type="SUPFAM" id="SSF52058">
    <property type="entry name" value="L domain-like"/>
    <property type="match status" value="2"/>
</dbReference>
<dbReference type="GO" id="GO:0043068">
    <property type="term" value="P:positive regulation of programmed cell death"/>
    <property type="evidence" value="ECO:0007669"/>
    <property type="project" value="UniProtKB-ARBA"/>
</dbReference>
<evidence type="ECO:0000256" key="8">
    <source>
        <dbReference type="ARBA" id="ARBA00022821"/>
    </source>
</evidence>
<evidence type="ECO:0000256" key="5">
    <source>
        <dbReference type="ARBA" id="ARBA00022614"/>
    </source>
</evidence>
<dbReference type="GO" id="GO:0005634">
    <property type="term" value="C:nucleus"/>
    <property type="evidence" value="ECO:0007669"/>
    <property type="project" value="UniProtKB-SubCell"/>
</dbReference>
<evidence type="ECO:0000256" key="3">
    <source>
        <dbReference type="ARBA" id="ARBA00011982"/>
    </source>
</evidence>
<dbReference type="ExpressionAtlas" id="A5BMX9">
    <property type="expression patterns" value="baseline"/>
</dbReference>
<dbReference type="InterPro" id="IPR002182">
    <property type="entry name" value="NB-ARC"/>
</dbReference>
<dbReference type="Pfam" id="PF07725">
    <property type="entry name" value="LRR_3"/>
    <property type="match status" value="1"/>
</dbReference>
<dbReference type="PRINTS" id="PR00364">
    <property type="entry name" value="DISEASERSIST"/>
</dbReference>
<dbReference type="PANTHER" id="PTHR11017">
    <property type="entry name" value="LEUCINE-RICH REPEAT-CONTAINING PROTEIN"/>
    <property type="match status" value="1"/>
</dbReference>
<dbReference type="SUPFAM" id="SSF52540">
    <property type="entry name" value="P-loop containing nucleoside triphosphate hydrolases"/>
    <property type="match status" value="1"/>
</dbReference>
<dbReference type="Gene3D" id="3.40.50.300">
    <property type="entry name" value="P-loop containing nucleotide triphosphate hydrolases"/>
    <property type="match status" value="2"/>
</dbReference>
<dbReference type="InterPro" id="IPR055414">
    <property type="entry name" value="LRR_R13L4/SHOC2-like"/>
</dbReference>
<evidence type="ECO:0000256" key="2">
    <source>
        <dbReference type="ARBA" id="ARBA00004496"/>
    </source>
</evidence>
<dbReference type="PANTHER" id="PTHR11017:SF573">
    <property type="entry name" value="ADP-RIBOSYL CYCLASE_CYCLIC ADP-RIBOSE HYDROLASE"/>
    <property type="match status" value="1"/>
</dbReference>
<protein>
    <recommendedName>
        <fullName evidence="3">ADP-ribosyl cyclase/cyclic ADP-ribose hydrolase</fullName>
        <ecNumber evidence="3">3.2.2.6</ecNumber>
    </recommendedName>
</protein>
<evidence type="ECO:0000256" key="13">
    <source>
        <dbReference type="SAM" id="MobiDB-lite"/>
    </source>
</evidence>
<organism evidence="15">
    <name type="scientific">Vitis vinifera</name>
    <name type="common">Grape</name>
    <dbReference type="NCBI Taxonomy" id="29760"/>
    <lineage>
        <taxon>Eukaryota</taxon>
        <taxon>Viridiplantae</taxon>
        <taxon>Streptophyta</taxon>
        <taxon>Embryophyta</taxon>
        <taxon>Tracheophyta</taxon>
        <taxon>Spermatophyta</taxon>
        <taxon>Magnoliopsida</taxon>
        <taxon>eudicotyledons</taxon>
        <taxon>Gunneridae</taxon>
        <taxon>Pentapetalae</taxon>
        <taxon>rosids</taxon>
        <taxon>Vitales</taxon>
        <taxon>Vitaceae</taxon>
        <taxon>Viteae</taxon>
        <taxon>Vitis</taxon>
    </lineage>
</organism>
<dbReference type="InterPro" id="IPR044974">
    <property type="entry name" value="Disease_R_plants"/>
</dbReference>